<dbReference type="RefSeq" id="WP_405287411.1">
    <property type="nucleotide sequence ID" value="NZ_JBBHLI010000011.1"/>
</dbReference>
<dbReference type="PROSITE" id="PS51257">
    <property type="entry name" value="PROKAR_LIPOPROTEIN"/>
    <property type="match status" value="1"/>
</dbReference>
<sequence length="322" mass="33565">MLRSTRSIPLALAVAIAACDTAAGPEAADPFDAQSVSADYAAVEAILSTAAWDGLSVLSRAGASAGPSAGPAAAPIISDMSRGSTYVYDADSADWVADPDREGAPADGVRFIVYDEVAGVPDPSSERGWADLIDEGDGSAEDVALRLRVQVDGRLAMDYQVRADEEAGAGRVEVMGFVEGDDGERLDFDVALEGDGQGSNALDFDLSVESRDFAVEGSAMGDDATDDGSVRLAARHRLHGLDLDLESMNGSMSGFINLDSRPFVQVSGSSADPEFTRPDGTPLRPIGVIALLHVVDFVEDVFDLVEDVVDPVGDIVGLGWAL</sequence>
<gene>
    <name evidence="2" type="ORF">WI372_15695</name>
</gene>
<dbReference type="Proteomes" id="UP001484239">
    <property type="component" value="Unassembled WGS sequence"/>
</dbReference>
<keyword evidence="1" id="KW-0732">Signal</keyword>
<evidence type="ECO:0000313" key="3">
    <source>
        <dbReference type="Proteomes" id="UP001484239"/>
    </source>
</evidence>
<name>A0ABU9ECG6_9BACT</name>
<comment type="caution">
    <text evidence="2">The sequence shown here is derived from an EMBL/GenBank/DDBJ whole genome shotgun (WGS) entry which is preliminary data.</text>
</comment>
<proteinExistence type="predicted"/>
<feature type="chain" id="PRO_5047496537" evidence="1">
    <location>
        <begin position="23"/>
        <end position="322"/>
    </location>
</feature>
<reference evidence="2 3" key="1">
    <citation type="submission" date="2024-02" db="EMBL/GenBank/DDBJ databases">
        <title>A novel Gemmatimonadota bacterium.</title>
        <authorList>
            <person name="Du Z.-J."/>
            <person name="Ye Y.-Q."/>
        </authorList>
    </citation>
    <scope>NUCLEOTIDE SEQUENCE [LARGE SCALE GENOMIC DNA]</scope>
    <source>
        <strain evidence="2 3">DH-20</strain>
    </source>
</reference>
<keyword evidence="3" id="KW-1185">Reference proteome</keyword>
<protein>
    <submittedName>
        <fullName evidence="2">Uncharacterized protein</fullName>
    </submittedName>
</protein>
<accession>A0ABU9ECG6</accession>
<organism evidence="2 3">
    <name type="scientific">Gaopeijia maritima</name>
    <dbReference type="NCBI Taxonomy" id="3119007"/>
    <lineage>
        <taxon>Bacteria</taxon>
        <taxon>Pseudomonadati</taxon>
        <taxon>Gemmatimonadota</taxon>
        <taxon>Longimicrobiia</taxon>
        <taxon>Gaopeijiales</taxon>
        <taxon>Gaopeijiaceae</taxon>
        <taxon>Gaopeijia</taxon>
    </lineage>
</organism>
<evidence type="ECO:0000313" key="2">
    <source>
        <dbReference type="EMBL" id="MEK9502437.1"/>
    </source>
</evidence>
<evidence type="ECO:0000256" key="1">
    <source>
        <dbReference type="SAM" id="SignalP"/>
    </source>
</evidence>
<dbReference type="EMBL" id="JBBHLI010000011">
    <property type="protein sequence ID" value="MEK9502437.1"/>
    <property type="molecule type" value="Genomic_DNA"/>
</dbReference>
<feature type="signal peptide" evidence="1">
    <location>
        <begin position="1"/>
        <end position="22"/>
    </location>
</feature>